<dbReference type="EMBL" id="JAGMUU010000021">
    <property type="protein sequence ID" value="KAH7129632.1"/>
    <property type="molecule type" value="Genomic_DNA"/>
</dbReference>
<proteinExistence type="predicted"/>
<accession>A0A9P9IQQ1</accession>
<gene>
    <name evidence="1" type="ORF">B0J13DRAFT_140093</name>
</gene>
<comment type="caution">
    <text evidence="1">The sequence shown here is derived from an EMBL/GenBank/DDBJ whole genome shotgun (WGS) entry which is preliminary data.</text>
</comment>
<reference evidence="1" key="1">
    <citation type="journal article" date="2021" name="Nat. Commun.">
        <title>Genetic determinants of endophytism in the Arabidopsis root mycobiome.</title>
        <authorList>
            <person name="Mesny F."/>
            <person name="Miyauchi S."/>
            <person name="Thiergart T."/>
            <person name="Pickel B."/>
            <person name="Atanasova L."/>
            <person name="Karlsson M."/>
            <person name="Huettel B."/>
            <person name="Barry K.W."/>
            <person name="Haridas S."/>
            <person name="Chen C."/>
            <person name="Bauer D."/>
            <person name="Andreopoulos W."/>
            <person name="Pangilinan J."/>
            <person name="LaButti K."/>
            <person name="Riley R."/>
            <person name="Lipzen A."/>
            <person name="Clum A."/>
            <person name="Drula E."/>
            <person name="Henrissat B."/>
            <person name="Kohler A."/>
            <person name="Grigoriev I.V."/>
            <person name="Martin F.M."/>
            <person name="Hacquard S."/>
        </authorList>
    </citation>
    <scope>NUCLEOTIDE SEQUENCE</scope>
    <source>
        <strain evidence="1">MPI-CAGE-AT-0021</strain>
    </source>
</reference>
<evidence type="ECO:0000313" key="2">
    <source>
        <dbReference type="Proteomes" id="UP000717696"/>
    </source>
</evidence>
<evidence type="ECO:0000313" key="1">
    <source>
        <dbReference type="EMBL" id="KAH7129632.1"/>
    </source>
</evidence>
<dbReference type="AlphaFoldDB" id="A0A9P9IQQ1"/>
<keyword evidence="2" id="KW-1185">Reference proteome</keyword>
<name>A0A9P9IQQ1_9HYPO</name>
<sequence>MRASPDALPEVPRSISTPPYTQSNEIWLHSSCSLLGVVEVHPCINNTSAYRPVMGMLLHYADGHRESIGQFRLDWAVEPIIVAKLEKLYFCGKRTKKSWGYVAYVTTEPPGSRAQSSWLDVGQAGTLEWWFSSRHSVLFYNNIRLN</sequence>
<dbReference type="OrthoDB" id="5153231at2759"/>
<dbReference type="Proteomes" id="UP000717696">
    <property type="component" value="Unassembled WGS sequence"/>
</dbReference>
<protein>
    <submittedName>
        <fullName evidence="1">Uncharacterized protein</fullName>
    </submittedName>
</protein>
<organism evidence="1 2">
    <name type="scientific">Dactylonectria estremocensis</name>
    <dbReference type="NCBI Taxonomy" id="1079267"/>
    <lineage>
        <taxon>Eukaryota</taxon>
        <taxon>Fungi</taxon>
        <taxon>Dikarya</taxon>
        <taxon>Ascomycota</taxon>
        <taxon>Pezizomycotina</taxon>
        <taxon>Sordariomycetes</taxon>
        <taxon>Hypocreomycetidae</taxon>
        <taxon>Hypocreales</taxon>
        <taxon>Nectriaceae</taxon>
        <taxon>Dactylonectria</taxon>
    </lineage>
</organism>